<name>A0AAJ7DYM0_9HYME</name>
<dbReference type="Proteomes" id="UP000695007">
    <property type="component" value="Unplaced"/>
</dbReference>
<evidence type="ECO:0000256" key="4">
    <source>
        <dbReference type="PROSITE-ProRule" id="PRU00091"/>
    </source>
</evidence>
<evidence type="ECO:0000256" key="1">
    <source>
        <dbReference type="ARBA" id="ARBA00022723"/>
    </source>
</evidence>
<proteinExistence type="predicted"/>
<dbReference type="InterPro" id="IPR011011">
    <property type="entry name" value="Znf_FYVE_PHD"/>
</dbReference>
<evidence type="ECO:0000256" key="2">
    <source>
        <dbReference type="ARBA" id="ARBA00022771"/>
    </source>
</evidence>
<evidence type="ECO:0000256" key="5">
    <source>
        <dbReference type="SAM" id="MobiDB-lite"/>
    </source>
</evidence>
<sequence length="1587" mass="176480">MEKFTVDLDKAFDEFEFNNDQAEQMASVADVPGHVRLSLQRGTSNVFHQPSAPSTTSELGAGNIIDGTDVKSEEFDITKEQESISMSIDNIRKSEIIPDSLDSINHFYTHDSLHNDKILHKQSINIEGAESSSLIVHNDISQKLLQKQVNDNVGPNQNSCNNKLNQPNVNPSASNVFNNLNEFIHNPNVSLVNLDITSDSKEVQESRQNNDIIDVTDSFIKSFVKSDGPVEKLSIDELLTTQEEFIEEKKDNNTVPPKYQNILLPIILDPCTPEKSSEINTNKLDQNIIFPDLLIESSCTADVFDKPEKIIKNILDEPEHVYENVYIGTDIPKTQEFYPPINTTRQLYSDFEHTYENVNFGTRNVMPMQQRNNDGVYECIYTSKCQNLPETNTELEIAAKKMSDQLFLLESEVQNACANINISASENASTSTSTITSAGAGAGAGASASASASLNTSTGTGASTSTSRSTNTNTNTKLFKPVQFENAQLQAQDPKHTVGFNTIDDMSEEELNKYLADLEAEERVNEKSSSTYQNISINNPTENLKSKLLPIQPDDEDANEAPIFEAVIIGELPQVPQEDLQEKAKKFPVIDYSKQHLCGETSKELSSIVKISETNKISSQLKDDETKINKNIKAQENVKKNSDNIESASQSSSHRDEIKINKEDDNEKDKENSSYGCTSKTDNKQKRKDIQNIVSVENKNLSDIESTAVSEGDIDNKNLAISEQSTDNSSDDKELAILRTPIRNTETISRFSVTRNVDVNDKLGGRIKPNHSHSREKSRDNNAEHTESGDDDPNRPTRPQTLDVVSAVNMTDSSSAGAAYSQETSDVEGDKDSGRAPSPDVSENSSMESGTVLGKQPPFWVPDSDAPNCMLCDIKFTVMKRRHHCRACGKVLCNKCCNMRYRLEFQSNADSRVCIPCHQLLTKAESDTGSGDYAGFLNASAGINSPQGRQPNPNNPMEYCSTIPPLQQLAGGLPPPPTVMVPVGVLKRESSTKQRSEGSKSVMFSDGIRPGCDLTELDTTWDWMPPSVRNSRRMVGGYMLASTNKNCPRLDAVTNSYIPQDPAALPPTVTVHKGQVTYHEILDTASLYVSLKNECEPSTMFAINRNLYAYVKIVNLNCCVNRICWNVTSKGLACFGQDEVVFLVEMLPDETLVPKDLLLHINQLYHEAIRGNQLSEYGMSIHQNGNLLGSREHAGFLFIRQTLQCLQKIVVPPIPFLIGLLVHRWETPWAKIFPLRLVLRLGAEYRYYPCPLVSVRFREAVYFELGHTIIRVLADFRNFAYSLPKVQGLTIHMQDNTTHVRFPKNRYNQVIKGLNNSNDHVLAFASNFSIQADSHFVCMQTNSEVESTYQTQAINIQNKPRKVTGASFIVINGALKSSMGLSAKSRIVEDGITVQIMPEKMEALKAALKNMQDFTIGCGQQGAPEPDEIVNIKWVENDTQFNLGVKSPIDGKPMDGIPSIRVHRITNCVGMSRFIRWTELFIIKSDDDQAFGMHYKLSESIARATCVALVKLLDLLANAGLTKIAVRTTIHPDNVGYEAGSEGTRLPPIYMNSLDNELIKVLQKAVQGCEDTQTVLELIFYILEDEI</sequence>
<dbReference type="InterPro" id="IPR022557">
    <property type="entry name" value="SARA-like_C"/>
</dbReference>
<keyword evidence="2 4" id="KW-0863">Zinc-finger</keyword>
<evidence type="ECO:0000256" key="3">
    <source>
        <dbReference type="ARBA" id="ARBA00022833"/>
    </source>
</evidence>
<gene>
    <name evidence="8" type="primary">LOC105364860</name>
</gene>
<dbReference type="GO" id="GO:0031901">
    <property type="term" value="C:early endosome membrane"/>
    <property type="evidence" value="ECO:0007669"/>
    <property type="project" value="TreeGrafter"/>
</dbReference>
<dbReference type="CTD" id="44263"/>
<feature type="region of interest" description="Disordered" evidence="5">
    <location>
        <begin position="634"/>
        <end position="691"/>
    </location>
</feature>
<feature type="region of interest" description="Disordered" evidence="5">
    <location>
        <begin position="761"/>
        <end position="859"/>
    </location>
</feature>
<dbReference type="SUPFAM" id="SSF57903">
    <property type="entry name" value="FYVE/PHD zinc finger"/>
    <property type="match status" value="1"/>
</dbReference>
<dbReference type="InterPro" id="IPR017455">
    <property type="entry name" value="Znf_FYVE-rel"/>
</dbReference>
<dbReference type="GeneID" id="105364860"/>
<protein>
    <submittedName>
        <fullName evidence="8">Zinc finger FYVE domain-containing protein 16</fullName>
    </submittedName>
</protein>
<dbReference type="InterPro" id="IPR000306">
    <property type="entry name" value="Znf_FYVE"/>
</dbReference>
<evidence type="ECO:0000313" key="7">
    <source>
        <dbReference type="Proteomes" id="UP000695007"/>
    </source>
</evidence>
<dbReference type="FunFam" id="3.30.40.10:FF:000084">
    <property type="entry name" value="Zinc finger, FYVE domain-containing 9b"/>
    <property type="match status" value="1"/>
</dbReference>
<accession>A0AAJ7DYM0</accession>
<dbReference type="Pfam" id="PF11409">
    <property type="entry name" value="SARA"/>
    <property type="match status" value="1"/>
</dbReference>
<dbReference type="PROSITE" id="PS50178">
    <property type="entry name" value="ZF_FYVE"/>
    <property type="match status" value="1"/>
</dbReference>
<dbReference type="InterPro" id="IPR024608">
    <property type="entry name" value="SARA-like_SBD"/>
</dbReference>
<evidence type="ECO:0000313" key="8">
    <source>
        <dbReference type="RefSeq" id="XP_011501195.1"/>
    </source>
</evidence>
<feature type="compositionally biased region" description="Polar residues" evidence="5">
    <location>
        <begin position="808"/>
        <end position="824"/>
    </location>
</feature>
<keyword evidence="1" id="KW-0479">Metal-binding</keyword>
<dbReference type="GO" id="GO:0016197">
    <property type="term" value="P:endosomal transport"/>
    <property type="evidence" value="ECO:0007669"/>
    <property type="project" value="TreeGrafter"/>
</dbReference>
<dbReference type="KEGG" id="csol:105364860"/>
<dbReference type="Gene3D" id="4.10.720.10">
    <property type="entry name" value="Smad anchor for receptor activation, Smad-binding domain"/>
    <property type="match status" value="1"/>
</dbReference>
<dbReference type="Pfam" id="PF01363">
    <property type="entry name" value="FYVE"/>
    <property type="match status" value="1"/>
</dbReference>
<dbReference type="InterPro" id="IPR013083">
    <property type="entry name" value="Znf_RING/FYVE/PHD"/>
</dbReference>
<evidence type="ECO:0000259" key="6">
    <source>
        <dbReference type="PROSITE" id="PS50178"/>
    </source>
</evidence>
<dbReference type="RefSeq" id="XP_011501195.1">
    <property type="nucleotide sequence ID" value="XM_011502893.1"/>
</dbReference>
<dbReference type="CDD" id="cd15729">
    <property type="entry name" value="FYVE_endofin"/>
    <property type="match status" value="1"/>
</dbReference>
<feature type="compositionally biased region" description="Basic and acidic residues" evidence="5">
    <location>
        <begin position="681"/>
        <end position="690"/>
    </location>
</feature>
<reference evidence="8" key="1">
    <citation type="submission" date="2025-08" db="UniProtKB">
        <authorList>
            <consortium name="RefSeq"/>
        </authorList>
    </citation>
    <scope>IDENTIFICATION</scope>
</reference>
<dbReference type="Gene3D" id="3.30.40.10">
    <property type="entry name" value="Zinc/RING finger domain, C3HC4 (zinc finger)"/>
    <property type="match status" value="1"/>
</dbReference>
<dbReference type="PANTHER" id="PTHR46319:SF3">
    <property type="entry name" value="ZINC FINGER FYVE DOMAIN-CONTAINING PROTEIN"/>
    <property type="match status" value="1"/>
</dbReference>
<feature type="region of interest" description="Disordered" evidence="5">
    <location>
        <begin position="428"/>
        <end position="475"/>
    </location>
</feature>
<dbReference type="Pfam" id="PF11979">
    <property type="entry name" value="SARA_C"/>
    <property type="match status" value="1"/>
</dbReference>
<dbReference type="GO" id="GO:0008270">
    <property type="term" value="F:zinc ion binding"/>
    <property type="evidence" value="ECO:0007669"/>
    <property type="project" value="UniProtKB-KW"/>
</dbReference>
<keyword evidence="3" id="KW-0862">Zinc</keyword>
<dbReference type="SMART" id="SM00064">
    <property type="entry name" value="FYVE"/>
    <property type="match status" value="1"/>
</dbReference>
<feature type="compositionally biased region" description="Basic and acidic residues" evidence="5">
    <location>
        <begin position="653"/>
        <end position="672"/>
    </location>
</feature>
<organism evidence="7 8">
    <name type="scientific">Ceratosolen solmsi marchali</name>
    <dbReference type="NCBI Taxonomy" id="326594"/>
    <lineage>
        <taxon>Eukaryota</taxon>
        <taxon>Metazoa</taxon>
        <taxon>Ecdysozoa</taxon>
        <taxon>Arthropoda</taxon>
        <taxon>Hexapoda</taxon>
        <taxon>Insecta</taxon>
        <taxon>Pterygota</taxon>
        <taxon>Neoptera</taxon>
        <taxon>Endopterygota</taxon>
        <taxon>Hymenoptera</taxon>
        <taxon>Apocrita</taxon>
        <taxon>Proctotrupomorpha</taxon>
        <taxon>Chalcidoidea</taxon>
        <taxon>Agaonidae</taxon>
        <taxon>Agaoninae</taxon>
        <taxon>Ceratosolen</taxon>
    </lineage>
</organism>
<dbReference type="Gene3D" id="3.30.1360.220">
    <property type="entry name" value="Domain of unknown function (DUF3480), N-terminal subdomain"/>
    <property type="match status" value="2"/>
</dbReference>
<dbReference type="Gene3D" id="3.30.500.40">
    <property type="match status" value="1"/>
</dbReference>
<keyword evidence="7" id="KW-1185">Reference proteome</keyword>
<dbReference type="SMART" id="SM01422">
    <property type="entry name" value="SARA"/>
    <property type="match status" value="1"/>
</dbReference>
<dbReference type="SMART" id="SM01421">
    <property type="entry name" value="DUF3480"/>
    <property type="match status" value="1"/>
</dbReference>
<feature type="compositionally biased region" description="Basic and acidic residues" evidence="5">
    <location>
        <begin position="773"/>
        <end position="795"/>
    </location>
</feature>
<dbReference type="InterPro" id="IPR037145">
    <property type="entry name" value="SARA_Smad-bd_sf"/>
</dbReference>
<feature type="domain" description="FYVE-type" evidence="6">
    <location>
        <begin position="863"/>
        <end position="922"/>
    </location>
</feature>
<dbReference type="PANTHER" id="PTHR46319">
    <property type="entry name" value="ZINC FINGER FYVE DOMAIN-CONTAINING PROTEIN"/>
    <property type="match status" value="1"/>
</dbReference>